<dbReference type="WBParaSite" id="GPUH_0002294901-mRNA-1">
    <property type="protein sequence ID" value="GPUH_0002294901-mRNA-1"/>
    <property type="gene ID" value="GPUH_0002294901"/>
</dbReference>
<protein>
    <submittedName>
        <fullName evidence="4">Ig-like domain-containing protein</fullName>
    </submittedName>
</protein>
<evidence type="ECO:0000313" key="2">
    <source>
        <dbReference type="EMBL" id="VDN40727.1"/>
    </source>
</evidence>
<dbReference type="PROSITE" id="PS50835">
    <property type="entry name" value="IG_LIKE"/>
    <property type="match status" value="1"/>
</dbReference>
<dbReference type="PANTHER" id="PTHR47633">
    <property type="entry name" value="IMMUNOGLOBULIN"/>
    <property type="match status" value="1"/>
</dbReference>
<dbReference type="InterPro" id="IPR007110">
    <property type="entry name" value="Ig-like_dom"/>
</dbReference>
<keyword evidence="3" id="KW-1185">Reference proteome</keyword>
<dbReference type="InterPro" id="IPR003599">
    <property type="entry name" value="Ig_sub"/>
</dbReference>
<evidence type="ECO:0000259" key="1">
    <source>
        <dbReference type="PROSITE" id="PS50835"/>
    </source>
</evidence>
<name>A0A183EPN0_9BILA</name>
<dbReference type="EMBL" id="UYRT01096325">
    <property type="protein sequence ID" value="VDN40727.1"/>
    <property type="molecule type" value="Genomic_DNA"/>
</dbReference>
<reference evidence="4" key="1">
    <citation type="submission" date="2016-06" db="UniProtKB">
        <authorList>
            <consortium name="WormBaseParasite"/>
        </authorList>
    </citation>
    <scope>IDENTIFICATION</scope>
</reference>
<evidence type="ECO:0000313" key="3">
    <source>
        <dbReference type="Proteomes" id="UP000271098"/>
    </source>
</evidence>
<dbReference type="SUPFAM" id="SSF48726">
    <property type="entry name" value="Immunoglobulin"/>
    <property type="match status" value="1"/>
</dbReference>
<dbReference type="InterPro" id="IPR013098">
    <property type="entry name" value="Ig_I-set"/>
</dbReference>
<dbReference type="Proteomes" id="UP000271098">
    <property type="component" value="Unassembled WGS sequence"/>
</dbReference>
<sequence length="133" mass="15245">MDASNITEYDRSQVRKFGTPIAEMPNFHTELRSMEVFDGQPVHLEAKFSPANDPNLKITWLFNGKPLKSSDRIRISSDFGFVTLDIFEITFQDAGNYTCQVTNEIGTMESTATIIVQRKLFPPFFLLEFEEII</sequence>
<evidence type="ECO:0000313" key="4">
    <source>
        <dbReference type="WBParaSite" id="GPUH_0002294901-mRNA-1"/>
    </source>
</evidence>
<feature type="domain" description="Ig-like" evidence="1">
    <location>
        <begin position="25"/>
        <end position="115"/>
    </location>
</feature>
<dbReference type="AlphaFoldDB" id="A0A183EPN0"/>
<dbReference type="InterPro" id="IPR036179">
    <property type="entry name" value="Ig-like_dom_sf"/>
</dbReference>
<organism evidence="4">
    <name type="scientific">Gongylonema pulchrum</name>
    <dbReference type="NCBI Taxonomy" id="637853"/>
    <lineage>
        <taxon>Eukaryota</taxon>
        <taxon>Metazoa</taxon>
        <taxon>Ecdysozoa</taxon>
        <taxon>Nematoda</taxon>
        <taxon>Chromadorea</taxon>
        <taxon>Rhabditida</taxon>
        <taxon>Spirurina</taxon>
        <taxon>Spiruromorpha</taxon>
        <taxon>Spiruroidea</taxon>
        <taxon>Gongylonematidae</taxon>
        <taxon>Gongylonema</taxon>
    </lineage>
</organism>
<dbReference type="Gene3D" id="2.60.40.10">
    <property type="entry name" value="Immunoglobulins"/>
    <property type="match status" value="1"/>
</dbReference>
<dbReference type="Pfam" id="PF07679">
    <property type="entry name" value="I-set"/>
    <property type="match status" value="1"/>
</dbReference>
<dbReference type="InterPro" id="IPR013783">
    <property type="entry name" value="Ig-like_fold"/>
</dbReference>
<proteinExistence type="predicted"/>
<dbReference type="FunFam" id="2.60.40.10:FF:000962">
    <property type="entry name" value="titin isoform X1"/>
    <property type="match status" value="1"/>
</dbReference>
<accession>A0A183EPN0</accession>
<dbReference type="PANTHER" id="PTHR47633:SF4">
    <property type="entry name" value="MYOPALLADIN ISOFORM X1"/>
    <property type="match status" value="1"/>
</dbReference>
<reference evidence="2 3" key="2">
    <citation type="submission" date="2018-11" db="EMBL/GenBank/DDBJ databases">
        <authorList>
            <consortium name="Pathogen Informatics"/>
        </authorList>
    </citation>
    <scope>NUCLEOTIDE SEQUENCE [LARGE SCALE GENOMIC DNA]</scope>
</reference>
<gene>
    <name evidence="2" type="ORF">GPUH_LOCUS22921</name>
</gene>
<dbReference type="OrthoDB" id="504170at2759"/>
<dbReference type="SMART" id="SM00409">
    <property type="entry name" value="IG"/>
    <property type="match status" value="1"/>
</dbReference>